<dbReference type="InterPro" id="IPR036390">
    <property type="entry name" value="WH_DNA-bd_sf"/>
</dbReference>
<dbReference type="RefSeq" id="XP_013897848.1">
    <property type="nucleotide sequence ID" value="XM_014042394.1"/>
</dbReference>
<evidence type="ECO:0000259" key="6">
    <source>
        <dbReference type="PROSITE" id="PS50250"/>
    </source>
</evidence>
<comment type="subcellular location">
    <subcellularLocation>
        <location evidence="4 5">Cytoplasm</location>
    </subcellularLocation>
</comment>
<accession>A0A0D2KTN3</accession>
<dbReference type="GO" id="GO:0016282">
    <property type="term" value="C:eukaryotic 43S preinitiation complex"/>
    <property type="evidence" value="ECO:0007669"/>
    <property type="project" value="UniProtKB-UniRule"/>
</dbReference>
<dbReference type="PANTHER" id="PTHR10317">
    <property type="entry name" value="EUKARYOTIC TRANSLATION INITIATION FACTOR 3 SUBUNIT E"/>
    <property type="match status" value="1"/>
</dbReference>
<evidence type="ECO:0000313" key="7">
    <source>
        <dbReference type="EMBL" id="KIY98828.1"/>
    </source>
</evidence>
<keyword evidence="3 4" id="KW-0648">Protein biosynthesis</keyword>
<proteinExistence type="inferred from homology"/>
<dbReference type="EMBL" id="KK102049">
    <property type="protein sequence ID" value="KIY98828.1"/>
    <property type="molecule type" value="Genomic_DNA"/>
</dbReference>
<dbReference type="KEGG" id="mng:MNEG_9133"/>
<dbReference type="InterPro" id="IPR016650">
    <property type="entry name" value="eIF3e"/>
</dbReference>
<organism evidence="7 8">
    <name type="scientific">Monoraphidium neglectum</name>
    <dbReference type="NCBI Taxonomy" id="145388"/>
    <lineage>
        <taxon>Eukaryota</taxon>
        <taxon>Viridiplantae</taxon>
        <taxon>Chlorophyta</taxon>
        <taxon>core chlorophytes</taxon>
        <taxon>Chlorophyceae</taxon>
        <taxon>CS clade</taxon>
        <taxon>Sphaeropleales</taxon>
        <taxon>Selenastraceae</taxon>
        <taxon>Monoraphidium</taxon>
    </lineage>
</organism>
<dbReference type="CDD" id="cd21378">
    <property type="entry name" value="eIF3E"/>
    <property type="match status" value="1"/>
</dbReference>
<dbReference type="InterPro" id="IPR036388">
    <property type="entry name" value="WH-like_DNA-bd_sf"/>
</dbReference>
<sequence length="425" mass="48641">MAQHELSRTLSKYLDRHLIFPLLEFLQDKGIYAEDDLLKAKIALLQKTNMVDFAMDIHKDLYQTEDVPPEMTERRSEVVGRLRHLQKAVDPIIACLSNQNVIRNFRQDRSFNLQFLKEEFDIGPEQVDALYQYAKFQFDCGNYSSASELLQAYRPLVTTSERNMSVLWGKLAADILMVDYDAATEDIARLREAIDNAPFLTPLQQLQQRTWLMHWSLHVFWNHENGKNALIDLFLQAPFTSAITVNAQHLLRYVAAAVVVNKRRRNVLKDLIRLIQTESYEYSDPITQFLEYLFVHYDFDGAQKKLAECEAVIDADYFLTAIKAEFIESARLFIFETYCRIHQCIDINMLGQRLNMDQEAAEKWIANLILNARLNAKIDSKAGTVVMGVQSQSVQEVLVEKAKGLSARTFTLSNAVGGGGATARA</sequence>
<dbReference type="Pfam" id="PF09440">
    <property type="entry name" value="eIF3_N"/>
    <property type="match status" value="1"/>
</dbReference>
<keyword evidence="1 4" id="KW-0963">Cytoplasm</keyword>
<dbReference type="AlphaFoldDB" id="A0A0D2KTN3"/>
<reference evidence="7 8" key="1">
    <citation type="journal article" date="2013" name="BMC Genomics">
        <title>Reconstruction of the lipid metabolism for the microalga Monoraphidium neglectum from its genome sequence reveals characteristics suitable for biofuel production.</title>
        <authorList>
            <person name="Bogen C."/>
            <person name="Al-Dilaimi A."/>
            <person name="Albersmeier A."/>
            <person name="Wichmann J."/>
            <person name="Grundmann M."/>
            <person name="Rupp O."/>
            <person name="Lauersen K.J."/>
            <person name="Blifernez-Klassen O."/>
            <person name="Kalinowski J."/>
            <person name="Goesmann A."/>
            <person name="Mussgnug J.H."/>
            <person name="Kruse O."/>
        </authorList>
    </citation>
    <scope>NUCLEOTIDE SEQUENCE [LARGE SCALE GENOMIC DNA]</scope>
    <source>
        <strain evidence="7 8">SAG 48.87</strain>
    </source>
</reference>
<feature type="domain" description="PCI" evidence="6">
    <location>
        <begin position="223"/>
        <end position="392"/>
    </location>
</feature>
<dbReference type="SMART" id="SM01186">
    <property type="entry name" value="eIF3_N"/>
    <property type="match status" value="1"/>
</dbReference>
<evidence type="ECO:0000256" key="1">
    <source>
        <dbReference type="ARBA" id="ARBA00022490"/>
    </source>
</evidence>
<dbReference type="PROSITE" id="PS50250">
    <property type="entry name" value="PCI"/>
    <property type="match status" value="1"/>
</dbReference>
<evidence type="ECO:0000313" key="8">
    <source>
        <dbReference type="Proteomes" id="UP000054498"/>
    </source>
</evidence>
<dbReference type="Pfam" id="PF01399">
    <property type="entry name" value="PCI"/>
    <property type="match status" value="1"/>
</dbReference>
<dbReference type="Gene3D" id="1.10.10.10">
    <property type="entry name" value="Winged helix-like DNA-binding domain superfamily/Winged helix DNA-binding domain"/>
    <property type="match status" value="1"/>
</dbReference>
<dbReference type="Proteomes" id="UP000054498">
    <property type="component" value="Unassembled WGS sequence"/>
</dbReference>
<dbReference type="GO" id="GO:0071540">
    <property type="term" value="C:eukaryotic translation initiation factor 3 complex, eIF3e"/>
    <property type="evidence" value="ECO:0007669"/>
    <property type="project" value="UniProtKB-UniRule"/>
</dbReference>
<dbReference type="GO" id="GO:0001732">
    <property type="term" value="P:formation of cytoplasmic translation initiation complex"/>
    <property type="evidence" value="ECO:0007669"/>
    <property type="project" value="UniProtKB-UniRule"/>
</dbReference>
<comment type="subunit">
    <text evidence="4 5">Component of the eukaryotic translation initiation factor 3 (eIF-3) complex.</text>
</comment>
<dbReference type="STRING" id="145388.A0A0D2KTN3"/>
<evidence type="ECO:0000256" key="5">
    <source>
        <dbReference type="PIRNR" id="PIRNR016255"/>
    </source>
</evidence>
<dbReference type="SMART" id="SM00088">
    <property type="entry name" value="PINT"/>
    <property type="match status" value="1"/>
</dbReference>
<evidence type="ECO:0000256" key="4">
    <source>
        <dbReference type="HAMAP-Rule" id="MF_03004"/>
    </source>
</evidence>
<dbReference type="OrthoDB" id="417252at2759"/>
<comment type="function">
    <text evidence="4">Component of the eukaryotic translation initiation factor 3 (eIF-3) complex, which is involved in protein synthesis of a specialized repertoire of mRNAs and, together with other initiation factors, stimulates binding of mRNA and methionyl-tRNAi to the 40S ribosome. The eIF-3 complex specifically targets and initiates translation of a subset of mRNAs involved in cell proliferation.</text>
</comment>
<evidence type="ECO:0000256" key="2">
    <source>
        <dbReference type="ARBA" id="ARBA00022540"/>
    </source>
</evidence>
<name>A0A0D2KTN3_9CHLO</name>
<dbReference type="GO" id="GO:0033290">
    <property type="term" value="C:eukaryotic 48S preinitiation complex"/>
    <property type="evidence" value="ECO:0007669"/>
    <property type="project" value="UniProtKB-UniRule"/>
</dbReference>
<dbReference type="GeneID" id="25742008"/>
<evidence type="ECO:0000256" key="3">
    <source>
        <dbReference type="ARBA" id="ARBA00022917"/>
    </source>
</evidence>
<dbReference type="InterPro" id="IPR000717">
    <property type="entry name" value="PCI_dom"/>
</dbReference>
<protein>
    <recommendedName>
        <fullName evidence="4 5">Eukaryotic translation initiation factor 3 subunit E</fullName>
        <shortName evidence="4">eIF3e</shortName>
    </recommendedName>
    <alternativeName>
        <fullName evidence="4">Eukaryotic translation initiation factor 3 subunit 6</fullName>
    </alternativeName>
</protein>
<comment type="similarity">
    <text evidence="4 5">Belongs to the eIF-3 subunit E family.</text>
</comment>
<keyword evidence="8" id="KW-1185">Reference proteome</keyword>
<dbReference type="InterPro" id="IPR019010">
    <property type="entry name" value="eIF3e_N"/>
</dbReference>
<dbReference type="GO" id="GO:0003743">
    <property type="term" value="F:translation initiation factor activity"/>
    <property type="evidence" value="ECO:0007669"/>
    <property type="project" value="UniProtKB-UniRule"/>
</dbReference>
<dbReference type="PIRSF" id="PIRSF016255">
    <property type="entry name" value="eIF3e_su6"/>
    <property type="match status" value="1"/>
</dbReference>
<keyword evidence="2 4" id="KW-0396">Initiation factor</keyword>
<dbReference type="SUPFAM" id="SSF46785">
    <property type="entry name" value="Winged helix' DNA-binding domain"/>
    <property type="match status" value="1"/>
</dbReference>
<dbReference type="HAMAP" id="MF_03004">
    <property type="entry name" value="eIF3e"/>
    <property type="match status" value="1"/>
</dbReference>
<gene>
    <name evidence="7" type="ORF">MNEG_9133</name>
</gene>